<protein>
    <submittedName>
        <fullName evidence="1">Uncharacterized protein</fullName>
    </submittedName>
</protein>
<evidence type="ECO:0000313" key="2">
    <source>
        <dbReference type="Proteomes" id="UP000005945"/>
    </source>
</evidence>
<dbReference type="Proteomes" id="UP000005945">
    <property type="component" value="Unassembled WGS sequence"/>
</dbReference>
<dbReference type="HOGENOM" id="CLU_3373867_0_0_9"/>
<organism evidence="1 2">
    <name type="scientific">Faecalibacterium prausnitzii M21/2</name>
    <dbReference type="NCBI Taxonomy" id="411485"/>
    <lineage>
        <taxon>Bacteria</taxon>
        <taxon>Bacillati</taxon>
        <taxon>Bacillota</taxon>
        <taxon>Clostridia</taxon>
        <taxon>Eubacteriales</taxon>
        <taxon>Oscillospiraceae</taxon>
        <taxon>Faecalibacterium</taxon>
    </lineage>
</organism>
<dbReference type="EMBL" id="ABED02000028">
    <property type="protein sequence ID" value="EDP20828.1"/>
    <property type="molecule type" value="Genomic_DNA"/>
</dbReference>
<sequence>MSTCTKQCPEVWQALLLKFETIYLKIVSDVVLSL</sequence>
<reference evidence="1 2" key="2">
    <citation type="submission" date="2007-09" db="EMBL/GenBank/DDBJ databases">
        <authorList>
            <person name="Fulton L."/>
            <person name="Clifton S."/>
            <person name="Fulton B."/>
            <person name="Xu J."/>
            <person name="Minx P."/>
            <person name="Pepin K.H."/>
            <person name="Johnson M."/>
            <person name="Thiruvilangam P."/>
            <person name="Bhonagiri V."/>
            <person name="Nash W.E."/>
            <person name="Mardis E.R."/>
            <person name="Wilson R.K."/>
        </authorList>
    </citation>
    <scope>NUCLEOTIDE SEQUENCE [LARGE SCALE GENOMIC DNA]</scope>
    <source>
        <strain evidence="1 2">M21/2</strain>
    </source>
</reference>
<name>A8SD90_9FIRM</name>
<dbReference type="AlphaFoldDB" id="A8SD90"/>
<proteinExistence type="predicted"/>
<accession>A8SD90</accession>
<reference evidence="1 2" key="1">
    <citation type="submission" date="2007-09" db="EMBL/GenBank/DDBJ databases">
        <title>Draft genome sequence of Faecalibacterium prausnitzii M21/2.</title>
        <authorList>
            <person name="Sudarsanam P."/>
            <person name="Ley R."/>
            <person name="Guruge J."/>
            <person name="Turnbaugh P.J."/>
            <person name="Mahowald M."/>
            <person name="Liep D."/>
            <person name="Gordon J."/>
        </authorList>
    </citation>
    <scope>NUCLEOTIDE SEQUENCE [LARGE SCALE GENOMIC DNA]</scope>
    <source>
        <strain evidence="1 2">M21/2</strain>
    </source>
</reference>
<comment type="caution">
    <text evidence="1">The sequence shown here is derived from an EMBL/GenBank/DDBJ whole genome shotgun (WGS) entry which is preliminary data.</text>
</comment>
<evidence type="ECO:0000313" key="1">
    <source>
        <dbReference type="EMBL" id="EDP20828.1"/>
    </source>
</evidence>
<gene>
    <name evidence="1" type="ORF">FAEPRAM212_02153</name>
</gene>